<evidence type="ECO:0000313" key="1">
    <source>
        <dbReference type="EMBL" id="TNB96280.1"/>
    </source>
</evidence>
<evidence type="ECO:0000313" key="2">
    <source>
        <dbReference type="Proteomes" id="UP000306272"/>
    </source>
</evidence>
<sequence length="66" mass="6927">MATNRGHTCRIICRWRWKCTCNPAAAAIPGSPKTPVGAGLNAMTADQATEMLNVPTSSRASSLPQG</sequence>
<dbReference type="Proteomes" id="UP000306272">
    <property type="component" value="Unassembled WGS sequence"/>
</dbReference>
<protein>
    <submittedName>
        <fullName evidence="1">Uncharacterized protein</fullName>
    </submittedName>
</protein>
<reference evidence="1" key="1">
    <citation type="submission" date="2019-06" db="EMBL/GenBank/DDBJ databases">
        <title>Pseudomonas-derived Butenolides : (Bio)synthesis of Styrolides.</title>
        <authorList>
            <person name="Klapper M."/>
            <person name="Chowdhury S."/>
            <person name="Stallforth P."/>
        </authorList>
    </citation>
    <scope>NUCLEOTIDE SEQUENCE [LARGE SCALE GENOMIC DNA]</scope>
    <source>
        <strain evidence="1">EC-S101</strain>
    </source>
</reference>
<proteinExistence type="predicted"/>
<name>A0A5C4KZW6_PSEJE</name>
<comment type="caution">
    <text evidence="1">The sequence shown here is derived from an EMBL/GenBank/DDBJ whole genome shotgun (WGS) entry which is preliminary data.</text>
</comment>
<organism evidence="1 2">
    <name type="scientific">Pseudomonas jessenii</name>
    <dbReference type="NCBI Taxonomy" id="77298"/>
    <lineage>
        <taxon>Bacteria</taxon>
        <taxon>Pseudomonadati</taxon>
        <taxon>Pseudomonadota</taxon>
        <taxon>Gammaproteobacteria</taxon>
        <taxon>Pseudomonadales</taxon>
        <taxon>Pseudomonadaceae</taxon>
        <taxon>Pseudomonas</taxon>
    </lineage>
</organism>
<dbReference type="EMBL" id="VDDB01000009">
    <property type="protein sequence ID" value="TNB96280.1"/>
    <property type="molecule type" value="Genomic_DNA"/>
</dbReference>
<accession>A0A5C4KZW6</accession>
<dbReference type="AlphaFoldDB" id="A0A5C4KZW6"/>
<gene>
    <name evidence="1" type="ORF">FHG55_12400</name>
</gene>
<keyword evidence="2" id="KW-1185">Reference proteome</keyword>